<comment type="caution">
    <text evidence="2">The sequence shown here is derived from an EMBL/GenBank/DDBJ whole genome shotgun (WGS) entry which is preliminary data.</text>
</comment>
<keyword evidence="3" id="KW-1185">Reference proteome</keyword>
<gene>
    <name evidence="2" type="ORF">QQF64_020344</name>
</gene>
<accession>A0ABR3LCE7</accession>
<protein>
    <submittedName>
        <fullName evidence="2">Uncharacterized protein</fullName>
    </submittedName>
</protein>
<sequence>MNHSKAYKCLDRRDCEQIRVFSRRSWEKHALQCERSATTYAAEHPQKTLDEPTAGRARPCSPTRRHRPHPTRSLYAIKELPHNPQTTGKASLSENTVFRFDFDDFDIGGDIIADKDLYLSLFLLFIFITIPP</sequence>
<evidence type="ECO:0000256" key="1">
    <source>
        <dbReference type="SAM" id="MobiDB-lite"/>
    </source>
</evidence>
<reference evidence="2 3" key="1">
    <citation type="submission" date="2023-09" db="EMBL/GenBank/DDBJ databases">
        <authorList>
            <person name="Wang M."/>
        </authorList>
    </citation>
    <scope>NUCLEOTIDE SEQUENCE [LARGE SCALE GENOMIC DNA]</scope>
    <source>
        <strain evidence="2">GT-2023</strain>
        <tissue evidence="2">Liver</tissue>
    </source>
</reference>
<evidence type="ECO:0000313" key="2">
    <source>
        <dbReference type="EMBL" id="KAL1249339.1"/>
    </source>
</evidence>
<dbReference type="EMBL" id="JAYMGO010000023">
    <property type="protein sequence ID" value="KAL1249339.1"/>
    <property type="molecule type" value="Genomic_DNA"/>
</dbReference>
<evidence type="ECO:0000313" key="3">
    <source>
        <dbReference type="Proteomes" id="UP001558613"/>
    </source>
</evidence>
<feature type="region of interest" description="Disordered" evidence="1">
    <location>
        <begin position="41"/>
        <end position="69"/>
    </location>
</feature>
<dbReference type="Proteomes" id="UP001558613">
    <property type="component" value="Unassembled WGS sequence"/>
</dbReference>
<name>A0ABR3LCE7_9TELE</name>
<organism evidence="2 3">
    <name type="scientific">Cirrhinus molitorella</name>
    <name type="common">mud carp</name>
    <dbReference type="NCBI Taxonomy" id="172907"/>
    <lineage>
        <taxon>Eukaryota</taxon>
        <taxon>Metazoa</taxon>
        <taxon>Chordata</taxon>
        <taxon>Craniata</taxon>
        <taxon>Vertebrata</taxon>
        <taxon>Euteleostomi</taxon>
        <taxon>Actinopterygii</taxon>
        <taxon>Neopterygii</taxon>
        <taxon>Teleostei</taxon>
        <taxon>Ostariophysi</taxon>
        <taxon>Cypriniformes</taxon>
        <taxon>Cyprinidae</taxon>
        <taxon>Labeoninae</taxon>
        <taxon>Labeonini</taxon>
        <taxon>Cirrhinus</taxon>
    </lineage>
</organism>
<proteinExistence type="predicted"/>